<dbReference type="InterPro" id="IPR036157">
    <property type="entry name" value="dUTPase-like_sf"/>
</dbReference>
<evidence type="ECO:0000313" key="9">
    <source>
        <dbReference type="Proteomes" id="UP000230564"/>
    </source>
</evidence>
<proteinExistence type="inferred from homology"/>
<keyword evidence="3" id="KW-0378">Hydrolase</keyword>
<dbReference type="EMBL" id="PCWQ01000023">
    <property type="protein sequence ID" value="PIR06035.1"/>
    <property type="molecule type" value="Genomic_DNA"/>
</dbReference>
<dbReference type="Proteomes" id="UP000230564">
    <property type="component" value="Unassembled WGS sequence"/>
</dbReference>
<sequence length="140" mass="15784">MKIKVKKLYQDAIIPQVMRVGDAAMDFYAYKNYIMKPGERIIVETGVAIAIPEGYWGNVRDRSGLAGKHGLHIMAGVIDSNYRGEIQVVIVNLGQETYQIEKGHRICQMIIEKHENIETSEVDELNQTNRGEDKLASSGY</sequence>
<dbReference type="InterPro" id="IPR033704">
    <property type="entry name" value="dUTPase_trimeric"/>
</dbReference>
<dbReference type="NCBIfam" id="NF001862">
    <property type="entry name" value="PRK00601.1"/>
    <property type="match status" value="1"/>
</dbReference>
<evidence type="ECO:0000256" key="2">
    <source>
        <dbReference type="ARBA" id="ARBA00012379"/>
    </source>
</evidence>
<dbReference type="SUPFAM" id="SSF51283">
    <property type="entry name" value="dUTPase-like"/>
    <property type="match status" value="1"/>
</dbReference>
<dbReference type="PANTHER" id="PTHR11241:SF0">
    <property type="entry name" value="DEOXYURIDINE 5'-TRIPHOSPHATE NUCLEOTIDOHYDROLASE"/>
    <property type="match status" value="1"/>
</dbReference>
<evidence type="ECO:0000256" key="6">
    <source>
        <dbReference type="SAM" id="MobiDB-lite"/>
    </source>
</evidence>
<evidence type="ECO:0000313" key="8">
    <source>
        <dbReference type="EMBL" id="PIR06035.1"/>
    </source>
</evidence>
<dbReference type="NCBIfam" id="TIGR00576">
    <property type="entry name" value="dut"/>
    <property type="match status" value="1"/>
</dbReference>
<dbReference type="InterPro" id="IPR008181">
    <property type="entry name" value="dUTPase"/>
</dbReference>
<dbReference type="CDD" id="cd07557">
    <property type="entry name" value="trimeric_dUTPase"/>
    <property type="match status" value="1"/>
</dbReference>
<feature type="region of interest" description="Disordered" evidence="6">
    <location>
        <begin position="121"/>
        <end position="140"/>
    </location>
</feature>
<dbReference type="GO" id="GO:0006226">
    <property type="term" value="P:dUMP biosynthetic process"/>
    <property type="evidence" value="ECO:0007669"/>
    <property type="project" value="InterPro"/>
</dbReference>
<dbReference type="AlphaFoldDB" id="A0A2H0NCZ2"/>
<accession>A0A2H0NCZ2</accession>
<comment type="similarity">
    <text evidence="1">Belongs to the dUTPase family.</text>
</comment>
<name>A0A2H0NCZ2_9BACT</name>
<dbReference type="PANTHER" id="PTHR11241">
    <property type="entry name" value="DEOXYURIDINE 5'-TRIPHOSPHATE NUCLEOTIDOHYDROLASE"/>
    <property type="match status" value="1"/>
</dbReference>
<dbReference type="GO" id="GO:0000287">
    <property type="term" value="F:magnesium ion binding"/>
    <property type="evidence" value="ECO:0007669"/>
    <property type="project" value="InterPro"/>
</dbReference>
<evidence type="ECO:0000256" key="1">
    <source>
        <dbReference type="ARBA" id="ARBA00006581"/>
    </source>
</evidence>
<comment type="caution">
    <text evidence="8">The sequence shown here is derived from an EMBL/GenBank/DDBJ whole genome shotgun (WGS) entry which is preliminary data.</text>
</comment>
<gene>
    <name evidence="8" type="ORF">COV55_04885</name>
</gene>
<reference evidence="8 9" key="1">
    <citation type="submission" date="2017-09" db="EMBL/GenBank/DDBJ databases">
        <title>Depth-based differentiation of microbial function through sediment-hosted aquifers and enrichment of novel symbionts in the deep terrestrial subsurface.</title>
        <authorList>
            <person name="Probst A.J."/>
            <person name="Ladd B."/>
            <person name="Jarett J.K."/>
            <person name="Geller-Mcgrath D.E."/>
            <person name="Sieber C.M."/>
            <person name="Emerson J.B."/>
            <person name="Anantharaman K."/>
            <person name="Thomas B.C."/>
            <person name="Malmstrom R."/>
            <person name="Stieglmeier M."/>
            <person name="Klingl A."/>
            <person name="Woyke T."/>
            <person name="Ryan C.M."/>
            <person name="Banfield J.F."/>
        </authorList>
    </citation>
    <scope>NUCLEOTIDE SEQUENCE [LARGE SCALE GENOMIC DNA]</scope>
    <source>
        <strain evidence="8">CG11_big_fil_rev_8_21_14_0_20_36_20</strain>
    </source>
</reference>
<evidence type="ECO:0000259" key="7">
    <source>
        <dbReference type="Pfam" id="PF00692"/>
    </source>
</evidence>
<dbReference type="GO" id="GO:0046081">
    <property type="term" value="P:dUTP catabolic process"/>
    <property type="evidence" value="ECO:0007669"/>
    <property type="project" value="InterPro"/>
</dbReference>
<evidence type="ECO:0000256" key="4">
    <source>
        <dbReference type="ARBA" id="ARBA00023080"/>
    </source>
</evidence>
<protein>
    <recommendedName>
        <fullName evidence="2">dUTP diphosphatase</fullName>
        <ecNumber evidence="2">3.6.1.23</ecNumber>
    </recommendedName>
</protein>
<evidence type="ECO:0000256" key="5">
    <source>
        <dbReference type="ARBA" id="ARBA00047686"/>
    </source>
</evidence>
<dbReference type="GO" id="GO:0004170">
    <property type="term" value="F:dUTP diphosphatase activity"/>
    <property type="evidence" value="ECO:0007669"/>
    <property type="project" value="UniProtKB-EC"/>
</dbReference>
<organism evidence="8 9">
    <name type="scientific">Candidatus Komeilibacteria bacterium CG11_big_fil_rev_8_21_14_0_20_36_20</name>
    <dbReference type="NCBI Taxonomy" id="1974477"/>
    <lineage>
        <taxon>Bacteria</taxon>
        <taxon>Candidatus Komeiliibacteriota</taxon>
    </lineage>
</organism>
<comment type="catalytic activity">
    <reaction evidence="5">
        <text>dUTP + H2O = dUMP + diphosphate + H(+)</text>
        <dbReference type="Rhea" id="RHEA:10248"/>
        <dbReference type="ChEBI" id="CHEBI:15377"/>
        <dbReference type="ChEBI" id="CHEBI:15378"/>
        <dbReference type="ChEBI" id="CHEBI:33019"/>
        <dbReference type="ChEBI" id="CHEBI:61555"/>
        <dbReference type="ChEBI" id="CHEBI:246422"/>
        <dbReference type="EC" id="3.6.1.23"/>
    </reaction>
</comment>
<keyword evidence="4" id="KW-0546">Nucleotide metabolism</keyword>
<feature type="compositionally biased region" description="Basic and acidic residues" evidence="6">
    <location>
        <begin position="130"/>
        <end position="140"/>
    </location>
</feature>
<dbReference type="Gene3D" id="2.70.40.10">
    <property type="match status" value="1"/>
</dbReference>
<evidence type="ECO:0000256" key="3">
    <source>
        <dbReference type="ARBA" id="ARBA00022801"/>
    </source>
</evidence>
<feature type="domain" description="dUTPase-like" evidence="7">
    <location>
        <begin position="12"/>
        <end position="139"/>
    </location>
</feature>
<dbReference type="EC" id="3.6.1.23" evidence="2"/>
<dbReference type="Pfam" id="PF00692">
    <property type="entry name" value="dUTPase"/>
    <property type="match status" value="1"/>
</dbReference>
<dbReference type="InterPro" id="IPR029054">
    <property type="entry name" value="dUTPase-like"/>
</dbReference>